<feature type="compositionally biased region" description="Basic and acidic residues" evidence="21">
    <location>
        <begin position="90"/>
        <end position="111"/>
    </location>
</feature>
<evidence type="ECO:0000313" key="24">
    <source>
        <dbReference type="EMBL" id="KAK3103702.1"/>
    </source>
</evidence>
<dbReference type="Proteomes" id="UP001186944">
    <property type="component" value="Unassembled WGS sequence"/>
</dbReference>
<feature type="compositionally biased region" description="Low complexity" evidence="21">
    <location>
        <begin position="353"/>
        <end position="389"/>
    </location>
</feature>
<evidence type="ECO:0000256" key="20">
    <source>
        <dbReference type="PROSITE-ProRule" id="PRU00322"/>
    </source>
</evidence>
<feature type="compositionally biased region" description="Basic and acidic residues" evidence="21">
    <location>
        <begin position="419"/>
        <end position="433"/>
    </location>
</feature>
<dbReference type="InterPro" id="IPR011993">
    <property type="entry name" value="PH-like_dom_sf"/>
</dbReference>
<accession>A0AA88YE77</accession>
<keyword evidence="7 20" id="KW-0863">Zinc-finger</keyword>
<keyword evidence="8" id="KW-0509">mRNA transport</keyword>
<evidence type="ECO:0000256" key="7">
    <source>
        <dbReference type="ARBA" id="ARBA00022771"/>
    </source>
</evidence>
<feature type="region of interest" description="Disordered" evidence="21">
    <location>
        <begin position="467"/>
        <end position="494"/>
    </location>
</feature>
<name>A0AA88YE77_PINIB</name>
<keyword evidence="10" id="KW-0653">Protein transport</keyword>
<gene>
    <name evidence="24" type="ORF">FSP39_021135</name>
</gene>
<organism evidence="24 25">
    <name type="scientific">Pinctada imbricata</name>
    <name type="common">Atlantic pearl-oyster</name>
    <name type="synonym">Pinctada martensii</name>
    <dbReference type="NCBI Taxonomy" id="66713"/>
    <lineage>
        <taxon>Eukaryota</taxon>
        <taxon>Metazoa</taxon>
        <taxon>Spiralia</taxon>
        <taxon>Lophotrochozoa</taxon>
        <taxon>Mollusca</taxon>
        <taxon>Bivalvia</taxon>
        <taxon>Autobranchia</taxon>
        <taxon>Pteriomorphia</taxon>
        <taxon>Pterioida</taxon>
        <taxon>Pterioidea</taxon>
        <taxon>Pteriidae</taxon>
        <taxon>Pinctada</taxon>
    </lineage>
</organism>
<evidence type="ECO:0000256" key="10">
    <source>
        <dbReference type="ARBA" id="ARBA00022927"/>
    </source>
</evidence>
<evidence type="ECO:0000256" key="13">
    <source>
        <dbReference type="ARBA" id="ARBA00023132"/>
    </source>
</evidence>
<dbReference type="Pfam" id="PF00638">
    <property type="entry name" value="Ran_BP1"/>
    <property type="match status" value="1"/>
</dbReference>
<dbReference type="Pfam" id="PF00641">
    <property type="entry name" value="Zn_ribbon_RanBP"/>
    <property type="match status" value="1"/>
</dbReference>
<dbReference type="GO" id="GO:0008270">
    <property type="term" value="F:zinc ion binding"/>
    <property type="evidence" value="ECO:0007669"/>
    <property type="project" value="UniProtKB-KW"/>
</dbReference>
<dbReference type="GO" id="GO:0051028">
    <property type="term" value="P:mRNA transport"/>
    <property type="evidence" value="ECO:0007669"/>
    <property type="project" value="UniProtKB-KW"/>
</dbReference>
<evidence type="ECO:0000256" key="6">
    <source>
        <dbReference type="ARBA" id="ARBA00022737"/>
    </source>
</evidence>
<feature type="compositionally biased region" description="Polar residues" evidence="21">
    <location>
        <begin position="40"/>
        <end position="69"/>
    </location>
</feature>
<dbReference type="PROSITE" id="PS50196">
    <property type="entry name" value="RANBD1"/>
    <property type="match status" value="1"/>
</dbReference>
<keyword evidence="15" id="KW-0539">Nucleus</keyword>
<dbReference type="InterPro" id="IPR036443">
    <property type="entry name" value="Znf_RanBP2_sf"/>
</dbReference>
<evidence type="ECO:0000256" key="9">
    <source>
        <dbReference type="ARBA" id="ARBA00022833"/>
    </source>
</evidence>
<dbReference type="PROSITE" id="PS01358">
    <property type="entry name" value="ZF_RANBP2_1"/>
    <property type="match status" value="1"/>
</dbReference>
<feature type="region of interest" description="Disordered" evidence="21">
    <location>
        <begin position="1"/>
        <end position="111"/>
    </location>
</feature>
<dbReference type="SMART" id="SM00547">
    <property type="entry name" value="ZnF_RBZ"/>
    <property type="match status" value="1"/>
</dbReference>
<dbReference type="FunFam" id="4.10.1060.10:FF:000001">
    <property type="entry name" value="Nuclear pore complex protein Nup153"/>
    <property type="match status" value="1"/>
</dbReference>
<feature type="compositionally biased region" description="Basic and acidic residues" evidence="21">
    <location>
        <begin position="402"/>
        <end position="411"/>
    </location>
</feature>
<comment type="subcellular location">
    <subcellularLocation>
        <location evidence="2">Nucleus membrane</location>
    </subcellularLocation>
    <subcellularLocation>
        <location evidence="3">Nucleus</location>
        <location evidence="3">Nuclear pore complex</location>
    </subcellularLocation>
</comment>
<dbReference type="PROSITE" id="PS50199">
    <property type="entry name" value="ZF_RANBP2_2"/>
    <property type="match status" value="1"/>
</dbReference>
<keyword evidence="14" id="KW-0472">Membrane</keyword>
<dbReference type="GO" id="GO:0031965">
    <property type="term" value="C:nuclear membrane"/>
    <property type="evidence" value="ECO:0007669"/>
    <property type="project" value="UniProtKB-SubCell"/>
</dbReference>
<evidence type="ECO:0000256" key="14">
    <source>
        <dbReference type="ARBA" id="ARBA00023136"/>
    </source>
</evidence>
<evidence type="ECO:0000256" key="12">
    <source>
        <dbReference type="ARBA" id="ARBA00023125"/>
    </source>
</evidence>
<evidence type="ECO:0000256" key="4">
    <source>
        <dbReference type="ARBA" id="ARBA00022448"/>
    </source>
</evidence>
<sequence>MSKRVAERELTDRNWDQEDEEEENGGSSFSGFSGFKGFQPAQTSTPFSFGTRSLTNGKAETQKSETSNIPKLDQSPKLVQSPKTNGKDTGTADKKESNTGVGKEDSVKKEKQAQYVQNLKNLNESVLSWIKQHVEKNPYCILTPIFSDYDKHLKEIEKEAEVSGKKVETDVKTSFQSKGKDSPAQSVPSVNSSSFMDKFKPPSGSWTCDICLVSNPGDKVKCLACETPKPGSSKPEEKPSSGFKIGANAFGSSSSFKFNTNGSTTSSASPATFSFGSGTSSSSNCTSGTNKFSFGTVTTAQSTGNFSFGSSTNSKPFTFQTSSTSADTKSDSADVKPAFSFGTTTTTAENKTLSFGSSTTTAGTTSVFGGTKSSPSGKSFSFGSTTTSTADPKTFSFGLAKPAEKSDKEDSASVTANSSEEKNTGDSESKKADTGSVTSTGFFGFNFKPGNNLFGNSGTSSNTSGFSFGVNSSAQPSSTTNTNEEEEYVPPPVESVEVKEEGALYTIKCKMFYQKYGAWEERGLGFLHLKKSNEKLQLLVRTDTALGNILLNISIPATMPVKRQGKNNVSLFAVPNPPIKGIDESKPVPWLIRVKTGQDADQLVEKIDELRKE</sequence>
<evidence type="ECO:0000256" key="18">
    <source>
        <dbReference type="ARBA" id="ARBA00078197"/>
    </source>
</evidence>
<dbReference type="InterPro" id="IPR045255">
    <property type="entry name" value="RanBP1-like"/>
</dbReference>
<evidence type="ECO:0000256" key="8">
    <source>
        <dbReference type="ARBA" id="ARBA00022816"/>
    </source>
</evidence>
<dbReference type="Gene3D" id="4.10.1060.10">
    <property type="entry name" value="Zinc finger, RanBP2-type"/>
    <property type="match status" value="1"/>
</dbReference>
<dbReference type="SUPFAM" id="SSF90209">
    <property type="entry name" value="Ran binding protein zinc finger-like"/>
    <property type="match status" value="1"/>
</dbReference>
<keyword evidence="5" id="KW-0479">Metal-binding</keyword>
<evidence type="ECO:0000256" key="5">
    <source>
        <dbReference type="ARBA" id="ARBA00022723"/>
    </source>
</evidence>
<keyword evidence="13" id="KW-0906">Nuclear pore complex</keyword>
<keyword evidence="12" id="KW-0238">DNA-binding</keyword>
<feature type="compositionally biased region" description="Basic and acidic residues" evidence="21">
    <location>
        <begin position="1"/>
        <end position="16"/>
    </location>
</feature>
<protein>
    <recommendedName>
        <fullName evidence="17">Nuclear pore complex protein Nup153</fullName>
    </recommendedName>
    <alternativeName>
        <fullName evidence="19">153 kDa nucleoporin</fullName>
    </alternativeName>
    <alternativeName>
        <fullName evidence="18">Nucleoporin Nup153</fullName>
    </alternativeName>
</protein>
<evidence type="ECO:0000256" key="15">
    <source>
        <dbReference type="ARBA" id="ARBA00023242"/>
    </source>
</evidence>
<dbReference type="AlphaFoldDB" id="A0AA88YE77"/>
<feature type="domain" description="RanBD1" evidence="22">
    <location>
        <begin position="494"/>
        <end position="613"/>
    </location>
</feature>
<keyword evidence="11" id="KW-0811">Translocation</keyword>
<dbReference type="CDD" id="cd13170">
    <property type="entry name" value="RanBD_NUP50"/>
    <property type="match status" value="1"/>
</dbReference>
<comment type="caution">
    <text evidence="24">The sequence shown here is derived from an EMBL/GenBank/DDBJ whole genome shotgun (WGS) entry which is preliminary data.</text>
</comment>
<keyword evidence="25" id="KW-1185">Reference proteome</keyword>
<evidence type="ECO:0000256" key="11">
    <source>
        <dbReference type="ARBA" id="ARBA00023010"/>
    </source>
</evidence>
<dbReference type="PANTHER" id="PTHR23138:SF141">
    <property type="entry name" value="NUCLEAR PORE COMPLEX PROTEIN NUP50"/>
    <property type="match status" value="1"/>
</dbReference>
<evidence type="ECO:0000256" key="19">
    <source>
        <dbReference type="ARBA" id="ARBA00079437"/>
    </source>
</evidence>
<evidence type="ECO:0000256" key="2">
    <source>
        <dbReference type="ARBA" id="ARBA00004126"/>
    </source>
</evidence>
<keyword evidence="9" id="KW-0862">Zinc</keyword>
<dbReference type="SMART" id="SM00160">
    <property type="entry name" value="RanBD"/>
    <property type="match status" value="1"/>
</dbReference>
<evidence type="ECO:0000259" key="23">
    <source>
        <dbReference type="PROSITE" id="PS50199"/>
    </source>
</evidence>
<feature type="region of interest" description="Disordered" evidence="21">
    <location>
        <begin position="353"/>
        <end position="435"/>
    </location>
</feature>
<feature type="domain" description="RanBP2-type" evidence="23">
    <location>
        <begin position="202"/>
        <end position="231"/>
    </location>
</feature>
<proteinExistence type="inferred from homology"/>
<feature type="compositionally biased region" description="Polar residues" evidence="21">
    <location>
        <begin position="172"/>
        <end position="195"/>
    </location>
</feature>
<dbReference type="GO" id="GO:0006606">
    <property type="term" value="P:protein import into nucleus"/>
    <property type="evidence" value="ECO:0007669"/>
    <property type="project" value="TreeGrafter"/>
</dbReference>
<evidence type="ECO:0000256" key="3">
    <source>
        <dbReference type="ARBA" id="ARBA00004567"/>
    </source>
</evidence>
<evidence type="ECO:0000256" key="21">
    <source>
        <dbReference type="SAM" id="MobiDB-lite"/>
    </source>
</evidence>
<keyword evidence="6" id="KW-0677">Repeat</keyword>
<feature type="region of interest" description="Disordered" evidence="21">
    <location>
        <begin position="163"/>
        <end position="195"/>
    </location>
</feature>
<dbReference type="InterPro" id="IPR001876">
    <property type="entry name" value="Znf_RanBP2"/>
</dbReference>
<keyword evidence="4" id="KW-0813">Transport</keyword>
<feature type="compositionally biased region" description="Low complexity" evidence="21">
    <location>
        <begin position="25"/>
        <end position="38"/>
    </location>
</feature>
<feature type="compositionally biased region" description="Polar residues" evidence="21">
    <location>
        <begin position="77"/>
        <end position="88"/>
    </location>
</feature>
<dbReference type="SUPFAM" id="SSF50729">
    <property type="entry name" value="PH domain-like"/>
    <property type="match status" value="1"/>
</dbReference>
<dbReference type="GO" id="GO:0005643">
    <property type="term" value="C:nuclear pore"/>
    <property type="evidence" value="ECO:0007669"/>
    <property type="project" value="UniProtKB-SubCell"/>
</dbReference>
<evidence type="ECO:0000256" key="16">
    <source>
        <dbReference type="ARBA" id="ARBA00060842"/>
    </source>
</evidence>
<evidence type="ECO:0000256" key="1">
    <source>
        <dbReference type="ARBA" id="ARBA00001947"/>
    </source>
</evidence>
<dbReference type="PANTHER" id="PTHR23138">
    <property type="entry name" value="RAN BINDING PROTEIN"/>
    <property type="match status" value="1"/>
</dbReference>
<evidence type="ECO:0000256" key="17">
    <source>
        <dbReference type="ARBA" id="ARBA00068609"/>
    </source>
</evidence>
<reference evidence="24" key="1">
    <citation type="submission" date="2019-08" db="EMBL/GenBank/DDBJ databases">
        <title>The improved chromosome-level genome for the pearl oyster Pinctada fucata martensii using PacBio sequencing and Hi-C.</title>
        <authorList>
            <person name="Zheng Z."/>
        </authorList>
    </citation>
    <scope>NUCLEOTIDE SEQUENCE</scope>
    <source>
        <strain evidence="24">ZZ-2019</strain>
        <tissue evidence="24">Adductor muscle</tissue>
    </source>
</reference>
<comment type="cofactor">
    <cofactor evidence="1">
        <name>Zn(2+)</name>
        <dbReference type="ChEBI" id="CHEBI:29105"/>
    </cofactor>
</comment>
<dbReference type="Gene3D" id="2.30.29.30">
    <property type="entry name" value="Pleckstrin-homology domain (PH domain)/Phosphotyrosine-binding domain (PTB)"/>
    <property type="match status" value="1"/>
</dbReference>
<evidence type="ECO:0000259" key="22">
    <source>
        <dbReference type="PROSITE" id="PS50196"/>
    </source>
</evidence>
<dbReference type="GO" id="GO:0003677">
    <property type="term" value="F:DNA binding"/>
    <property type="evidence" value="ECO:0007669"/>
    <property type="project" value="UniProtKB-KW"/>
</dbReference>
<evidence type="ECO:0000313" key="25">
    <source>
        <dbReference type="Proteomes" id="UP001186944"/>
    </source>
</evidence>
<comment type="similarity">
    <text evidence="16">Belongs to the NUP153 family.</text>
</comment>
<dbReference type="EMBL" id="VSWD01000005">
    <property type="protein sequence ID" value="KAK3103702.1"/>
    <property type="molecule type" value="Genomic_DNA"/>
</dbReference>
<dbReference type="InterPro" id="IPR000156">
    <property type="entry name" value="Ran_bind_dom"/>
</dbReference>